<dbReference type="AlphaFoldDB" id="A0A426Z6X2"/>
<dbReference type="EMBL" id="AMZH03008102">
    <property type="protein sequence ID" value="RRT59706.1"/>
    <property type="molecule type" value="Genomic_DNA"/>
</dbReference>
<proteinExistence type="predicted"/>
<dbReference type="Gene3D" id="1.20.5.340">
    <property type="match status" value="1"/>
</dbReference>
<name>A0A426Z6X2_ENSVE</name>
<organism evidence="3 4">
    <name type="scientific">Ensete ventricosum</name>
    <name type="common">Abyssinian banana</name>
    <name type="synonym">Musa ensete</name>
    <dbReference type="NCBI Taxonomy" id="4639"/>
    <lineage>
        <taxon>Eukaryota</taxon>
        <taxon>Viridiplantae</taxon>
        <taxon>Streptophyta</taxon>
        <taxon>Embryophyta</taxon>
        <taxon>Tracheophyta</taxon>
        <taxon>Spermatophyta</taxon>
        <taxon>Magnoliopsida</taxon>
        <taxon>Liliopsida</taxon>
        <taxon>Zingiberales</taxon>
        <taxon>Musaceae</taxon>
        <taxon>Ensete</taxon>
    </lineage>
</organism>
<evidence type="ECO:0000256" key="1">
    <source>
        <dbReference type="SAM" id="Coils"/>
    </source>
</evidence>
<comment type="caution">
    <text evidence="3">The sequence shown here is derived from an EMBL/GenBank/DDBJ whole genome shotgun (WGS) entry which is preliminary data.</text>
</comment>
<feature type="coiled-coil region" evidence="1">
    <location>
        <begin position="142"/>
        <end position="204"/>
    </location>
</feature>
<keyword evidence="1" id="KW-0175">Coiled coil</keyword>
<protein>
    <submittedName>
        <fullName evidence="3">Uncharacterized protein</fullName>
    </submittedName>
</protein>
<evidence type="ECO:0000256" key="2">
    <source>
        <dbReference type="SAM" id="MobiDB-lite"/>
    </source>
</evidence>
<dbReference type="Proteomes" id="UP000287651">
    <property type="component" value="Unassembled WGS sequence"/>
</dbReference>
<feature type="region of interest" description="Disordered" evidence="2">
    <location>
        <begin position="1"/>
        <end position="22"/>
    </location>
</feature>
<gene>
    <name evidence="3" type="ORF">B296_00035215</name>
</gene>
<accession>A0A426Z6X2</accession>
<feature type="compositionally biased region" description="Basic and acidic residues" evidence="2">
    <location>
        <begin position="12"/>
        <end position="22"/>
    </location>
</feature>
<sequence>MLATVDVGVSTIEKHPSSDAEAGLRKHLRKAAAEQPADTSGCTVRTSTDKGKGTVELREIPERGYTMRELCEVEDQVRVDKYFTSIMTRLKCIKGEDPLVPRWSTISGSSPLWTVGPLSREYLRGALNPTLAKQAANKELKASVGQELAAAAEQRVKELEAEIERMRTKLESLKSQRRELEQEVRLLRSNLDGARNDRARLEGDILLLTEVAALLEAELKVKGQKAVAAYKGSRGFESSLKKIGRVNYEFRYRVALERLRGKHPDIMIELDPFAECPEDANIEMDLD</sequence>
<evidence type="ECO:0000313" key="4">
    <source>
        <dbReference type="Proteomes" id="UP000287651"/>
    </source>
</evidence>
<evidence type="ECO:0000313" key="3">
    <source>
        <dbReference type="EMBL" id="RRT59706.1"/>
    </source>
</evidence>
<reference evidence="3 4" key="1">
    <citation type="journal article" date="2014" name="Agronomy (Basel)">
        <title>A Draft Genome Sequence for Ensete ventricosum, the Drought-Tolerant Tree Against Hunger.</title>
        <authorList>
            <person name="Harrison J."/>
            <person name="Moore K.A."/>
            <person name="Paszkiewicz K."/>
            <person name="Jones T."/>
            <person name="Grant M."/>
            <person name="Ambacheew D."/>
            <person name="Muzemil S."/>
            <person name="Studholme D.J."/>
        </authorList>
    </citation>
    <scope>NUCLEOTIDE SEQUENCE [LARGE SCALE GENOMIC DNA]</scope>
</reference>